<sequence>MPLFSALSGSNTSSIHYHHHPCLFWSTSDCSIAPLLHCSITPLLHYSTAPLLHCSTYLTPYPNQKQGETKRLACPLNPKHIFLSSPPQNANADKHAMPLLFPLMVVPTSTPLPIRRPTLPVLNRVSDPSSPPIVPPLRLPSLLLKLPARAASPIDPSHLCLSIARKACLLRSQTPCLLA</sequence>
<dbReference type="AlphaFoldDB" id="A0A6G1K355"/>
<dbReference type="EMBL" id="MU005774">
    <property type="protein sequence ID" value="KAF2707043.1"/>
    <property type="molecule type" value="Genomic_DNA"/>
</dbReference>
<reference evidence="1" key="1">
    <citation type="journal article" date="2020" name="Stud. Mycol.">
        <title>101 Dothideomycetes genomes: a test case for predicting lifestyles and emergence of pathogens.</title>
        <authorList>
            <person name="Haridas S."/>
            <person name="Albert R."/>
            <person name="Binder M."/>
            <person name="Bloem J."/>
            <person name="Labutti K."/>
            <person name="Salamov A."/>
            <person name="Andreopoulos B."/>
            <person name="Baker S."/>
            <person name="Barry K."/>
            <person name="Bills G."/>
            <person name="Bluhm B."/>
            <person name="Cannon C."/>
            <person name="Castanera R."/>
            <person name="Culley D."/>
            <person name="Daum C."/>
            <person name="Ezra D."/>
            <person name="Gonzalez J."/>
            <person name="Henrissat B."/>
            <person name="Kuo A."/>
            <person name="Liang C."/>
            <person name="Lipzen A."/>
            <person name="Lutzoni F."/>
            <person name="Magnuson J."/>
            <person name="Mondo S."/>
            <person name="Nolan M."/>
            <person name="Ohm R."/>
            <person name="Pangilinan J."/>
            <person name="Park H.-J."/>
            <person name="Ramirez L."/>
            <person name="Alfaro M."/>
            <person name="Sun H."/>
            <person name="Tritt A."/>
            <person name="Yoshinaga Y."/>
            <person name="Zwiers L.-H."/>
            <person name="Turgeon B."/>
            <person name="Goodwin S."/>
            <person name="Spatafora J."/>
            <person name="Crous P."/>
            <person name="Grigoriev I."/>
        </authorList>
    </citation>
    <scope>NUCLEOTIDE SEQUENCE</scope>
    <source>
        <strain evidence="1">CBS 279.74</strain>
    </source>
</reference>
<accession>A0A6G1K355</accession>
<proteinExistence type="predicted"/>
<evidence type="ECO:0000313" key="1">
    <source>
        <dbReference type="EMBL" id="KAF2707043.1"/>
    </source>
</evidence>
<evidence type="ECO:0000313" key="2">
    <source>
        <dbReference type="Proteomes" id="UP000799428"/>
    </source>
</evidence>
<keyword evidence="2" id="KW-1185">Reference proteome</keyword>
<dbReference type="Proteomes" id="UP000799428">
    <property type="component" value="Unassembled WGS sequence"/>
</dbReference>
<protein>
    <submittedName>
        <fullName evidence="1">Uncharacterized protein</fullName>
    </submittedName>
</protein>
<gene>
    <name evidence="1" type="ORF">K504DRAFT_49078</name>
</gene>
<organism evidence="1 2">
    <name type="scientific">Pleomassaria siparia CBS 279.74</name>
    <dbReference type="NCBI Taxonomy" id="1314801"/>
    <lineage>
        <taxon>Eukaryota</taxon>
        <taxon>Fungi</taxon>
        <taxon>Dikarya</taxon>
        <taxon>Ascomycota</taxon>
        <taxon>Pezizomycotina</taxon>
        <taxon>Dothideomycetes</taxon>
        <taxon>Pleosporomycetidae</taxon>
        <taxon>Pleosporales</taxon>
        <taxon>Pleomassariaceae</taxon>
        <taxon>Pleomassaria</taxon>
    </lineage>
</organism>
<name>A0A6G1K355_9PLEO</name>